<proteinExistence type="inferred from homology"/>
<dbReference type="Proteomes" id="UP001199054">
    <property type="component" value="Unassembled WGS sequence"/>
</dbReference>
<feature type="signal peptide" evidence="9">
    <location>
        <begin position="1"/>
        <end position="31"/>
    </location>
</feature>
<dbReference type="GO" id="GO:0030414">
    <property type="term" value="F:peptidase inhibitor activity"/>
    <property type="evidence" value="ECO:0007669"/>
    <property type="project" value="UniProtKB-KW"/>
</dbReference>
<evidence type="ECO:0000256" key="7">
    <source>
        <dbReference type="ARBA" id="ARBA00023157"/>
    </source>
</evidence>
<protein>
    <submittedName>
        <fullName evidence="11">Subtilase-type protease inhibitor</fullName>
    </submittedName>
</protein>
<evidence type="ECO:0000256" key="8">
    <source>
        <dbReference type="RuleBase" id="RU003471"/>
    </source>
</evidence>
<feature type="chain" id="PRO_5046033354" evidence="9">
    <location>
        <begin position="32"/>
        <end position="148"/>
    </location>
</feature>
<feature type="domain" description="Subtilisin inhibitor" evidence="10">
    <location>
        <begin position="41"/>
        <end position="134"/>
    </location>
</feature>
<evidence type="ECO:0000313" key="12">
    <source>
        <dbReference type="Proteomes" id="UP001199054"/>
    </source>
</evidence>
<keyword evidence="6 8" id="KW-0722">Serine protease inhibitor</keyword>
<comment type="subcellular location">
    <subcellularLocation>
        <location evidence="1">Secreted</location>
    </subcellularLocation>
</comment>
<evidence type="ECO:0000256" key="5">
    <source>
        <dbReference type="ARBA" id="ARBA00022690"/>
    </source>
</evidence>
<comment type="similarity">
    <text evidence="2 8">Belongs to the protease inhibitor I16 (SSI) family.</text>
</comment>
<sequence>MRSIVRGLGLASAAMGLTALTALAGSGVADAAPGDTQRLYAPSALVLTVSAGAVEGEQGTALRAVTLVCAPVPGGTHPAPAAACRELRQVRARFDAITVPPVSRPCTREWDPITVTAAGVWEGRHVNYAHTFANRCALRHGSGTLFAF</sequence>
<dbReference type="InterPro" id="IPR000691">
    <property type="entry name" value="Prot_inh_I16_SSI"/>
</dbReference>
<keyword evidence="9" id="KW-0732">Signal</keyword>
<dbReference type="Pfam" id="PF00720">
    <property type="entry name" value="SSI"/>
    <property type="match status" value="1"/>
</dbReference>
<keyword evidence="4" id="KW-0964">Secreted</keyword>
<evidence type="ECO:0000256" key="1">
    <source>
        <dbReference type="ARBA" id="ARBA00004613"/>
    </source>
</evidence>
<evidence type="ECO:0000256" key="3">
    <source>
        <dbReference type="ARBA" id="ARBA00011738"/>
    </source>
</evidence>
<dbReference type="InterPro" id="IPR023549">
    <property type="entry name" value="Subtilisin_inhibitor"/>
</dbReference>
<organism evidence="11 12">
    <name type="scientific">Streptomyces antimicrobicus</name>
    <dbReference type="NCBI Taxonomy" id="2883108"/>
    <lineage>
        <taxon>Bacteria</taxon>
        <taxon>Bacillati</taxon>
        <taxon>Actinomycetota</taxon>
        <taxon>Actinomycetes</taxon>
        <taxon>Kitasatosporales</taxon>
        <taxon>Streptomycetaceae</taxon>
        <taxon>Streptomyces</taxon>
    </lineage>
</organism>
<keyword evidence="12" id="KW-1185">Reference proteome</keyword>
<dbReference type="EMBL" id="JAJAUY010000060">
    <property type="protein sequence ID" value="MCB5181012.1"/>
    <property type="molecule type" value="Genomic_DNA"/>
</dbReference>
<dbReference type="Gene3D" id="3.30.350.10">
    <property type="entry name" value="Subtilisin inhibitor-like"/>
    <property type="match status" value="1"/>
</dbReference>
<comment type="subunit">
    <text evidence="3">Homodimer.</text>
</comment>
<evidence type="ECO:0000256" key="4">
    <source>
        <dbReference type="ARBA" id="ARBA00022525"/>
    </source>
</evidence>
<reference evidence="11 12" key="1">
    <citation type="submission" date="2021-10" db="EMBL/GenBank/DDBJ databases">
        <title>Streptomyces sp. strain SMC 277, a novel streptomycete isolated from soil.</title>
        <authorList>
            <person name="Chanama M."/>
        </authorList>
    </citation>
    <scope>NUCLEOTIDE SEQUENCE [LARGE SCALE GENOMIC DNA]</scope>
    <source>
        <strain evidence="11 12">SMC 277</strain>
    </source>
</reference>
<keyword evidence="7" id="KW-1015">Disulfide bond</keyword>
<dbReference type="InterPro" id="IPR036819">
    <property type="entry name" value="Subtilisin_inhibitor-like_sf"/>
</dbReference>
<comment type="caution">
    <text evidence="11">The sequence shown here is derived from an EMBL/GenBank/DDBJ whole genome shotgun (WGS) entry which is preliminary data.</text>
</comment>
<evidence type="ECO:0000313" key="11">
    <source>
        <dbReference type="EMBL" id="MCB5181012.1"/>
    </source>
</evidence>
<evidence type="ECO:0000256" key="6">
    <source>
        <dbReference type="ARBA" id="ARBA00022900"/>
    </source>
</evidence>
<evidence type="ECO:0000259" key="10">
    <source>
        <dbReference type="Pfam" id="PF00720"/>
    </source>
</evidence>
<keyword evidence="5 8" id="KW-0646">Protease inhibitor</keyword>
<evidence type="ECO:0000256" key="9">
    <source>
        <dbReference type="SAM" id="SignalP"/>
    </source>
</evidence>
<evidence type="ECO:0000256" key="2">
    <source>
        <dbReference type="ARBA" id="ARBA00010472"/>
    </source>
</evidence>
<name>A0ABS8B8T3_9ACTN</name>
<dbReference type="SUPFAM" id="SSF55399">
    <property type="entry name" value="Subtilisin inhibitor"/>
    <property type="match status" value="1"/>
</dbReference>
<accession>A0ABS8B8T3</accession>
<dbReference type="RefSeq" id="WP_226728103.1">
    <property type="nucleotide sequence ID" value="NZ_JAJAUY010000060.1"/>
</dbReference>
<dbReference type="PRINTS" id="PR00294">
    <property type="entry name" value="SSBTLNINHBTR"/>
</dbReference>
<gene>
    <name evidence="11" type="ORF">LG632_16675</name>
</gene>